<dbReference type="GeneTree" id="ENSGT00730000111121"/>
<dbReference type="GO" id="GO:0003676">
    <property type="term" value="F:nucleic acid binding"/>
    <property type="evidence" value="ECO:0007669"/>
    <property type="project" value="InterPro"/>
</dbReference>
<feature type="coiled-coil region" evidence="1">
    <location>
        <begin position="14"/>
        <end position="76"/>
    </location>
</feature>
<dbReference type="PANTHER" id="PTHR23106">
    <property type="entry name" value="ANGIOGENIC FACTOR WITH G PATCH AND FHA DOMAINS 1"/>
    <property type="match status" value="1"/>
</dbReference>
<dbReference type="CDD" id="cd16164">
    <property type="entry name" value="OCRE_VG5Q"/>
    <property type="match status" value="1"/>
</dbReference>
<dbReference type="AlphaFoldDB" id="A0A3Q1JI73"/>
<dbReference type="SMART" id="SM00443">
    <property type="entry name" value="G_patch"/>
    <property type="match status" value="1"/>
</dbReference>
<reference evidence="5" key="2">
    <citation type="submission" date="2025-08" db="UniProtKB">
        <authorList>
            <consortium name="Ensembl"/>
        </authorList>
    </citation>
    <scope>IDENTIFICATION</scope>
</reference>
<evidence type="ECO:0000259" key="3">
    <source>
        <dbReference type="PROSITE" id="PS50006"/>
    </source>
</evidence>
<dbReference type="Pfam" id="PF01585">
    <property type="entry name" value="G-patch"/>
    <property type="match status" value="1"/>
</dbReference>
<dbReference type="SUPFAM" id="SSF49879">
    <property type="entry name" value="SMAD/FHA domain"/>
    <property type="match status" value="1"/>
</dbReference>
<dbReference type="Gene3D" id="2.60.200.20">
    <property type="match status" value="1"/>
</dbReference>
<dbReference type="InterPro" id="IPR035624">
    <property type="entry name" value="AGGF1_OCRE"/>
</dbReference>
<proteinExistence type="predicted"/>
<dbReference type="SMART" id="SM00240">
    <property type="entry name" value="FHA"/>
    <property type="match status" value="1"/>
</dbReference>
<feature type="domain" description="G-patch" evidence="4">
    <location>
        <begin position="498"/>
        <end position="544"/>
    </location>
</feature>
<organism evidence="5 6">
    <name type="scientific">Anabas testudineus</name>
    <name type="common">Climbing perch</name>
    <name type="synonym">Anthias testudineus</name>
    <dbReference type="NCBI Taxonomy" id="64144"/>
    <lineage>
        <taxon>Eukaryota</taxon>
        <taxon>Metazoa</taxon>
        <taxon>Chordata</taxon>
        <taxon>Craniata</taxon>
        <taxon>Vertebrata</taxon>
        <taxon>Euteleostomi</taxon>
        <taxon>Actinopterygii</taxon>
        <taxon>Neopterygii</taxon>
        <taxon>Teleostei</taxon>
        <taxon>Neoteleostei</taxon>
        <taxon>Acanthomorphata</taxon>
        <taxon>Anabantaria</taxon>
        <taxon>Anabantiformes</taxon>
        <taxon>Anabantoidei</taxon>
        <taxon>Anabantidae</taxon>
        <taxon>Anabas</taxon>
    </lineage>
</organism>
<dbReference type="InterPro" id="IPR041591">
    <property type="entry name" value="OCRE"/>
</dbReference>
<evidence type="ECO:0000313" key="5">
    <source>
        <dbReference type="Ensembl" id="ENSATEP00000034782.2"/>
    </source>
</evidence>
<dbReference type="InterPro" id="IPR000253">
    <property type="entry name" value="FHA_dom"/>
</dbReference>
<feature type="compositionally biased region" description="Acidic residues" evidence="2">
    <location>
        <begin position="249"/>
        <end position="263"/>
    </location>
</feature>
<accession>A0A3Q1JI73</accession>
<dbReference type="InterPro" id="IPR000467">
    <property type="entry name" value="G_patch_dom"/>
</dbReference>
<dbReference type="CDD" id="cd22686">
    <property type="entry name" value="FHA_AGGF1"/>
    <property type="match status" value="1"/>
</dbReference>
<feature type="domain" description="FHA" evidence="3">
    <location>
        <begin position="314"/>
        <end position="367"/>
    </location>
</feature>
<dbReference type="PROSITE" id="PS50174">
    <property type="entry name" value="G_PATCH"/>
    <property type="match status" value="1"/>
</dbReference>
<evidence type="ECO:0000259" key="4">
    <source>
        <dbReference type="PROSITE" id="PS50174"/>
    </source>
</evidence>
<evidence type="ECO:0000256" key="1">
    <source>
        <dbReference type="SAM" id="Coils"/>
    </source>
</evidence>
<protein>
    <submittedName>
        <fullName evidence="5">Uncharacterized protein</fullName>
    </submittedName>
</protein>
<feature type="region of interest" description="Disordered" evidence="2">
    <location>
        <begin position="467"/>
        <end position="494"/>
    </location>
</feature>
<feature type="compositionally biased region" description="Basic and acidic residues" evidence="2">
    <location>
        <begin position="559"/>
        <end position="569"/>
    </location>
</feature>
<dbReference type="PROSITE" id="PS50006">
    <property type="entry name" value="FHA_DOMAIN"/>
    <property type="match status" value="1"/>
</dbReference>
<keyword evidence="6" id="KW-1185">Reference proteome</keyword>
<evidence type="ECO:0000313" key="6">
    <source>
        <dbReference type="Proteomes" id="UP000265040"/>
    </source>
</evidence>
<feature type="region of interest" description="Disordered" evidence="2">
    <location>
        <begin position="550"/>
        <end position="609"/>
    </location>
</feature>
<dbReference type="InterPro" id="IPR008984">
    <property type="entry name" value="SMAD_FHA_dom_sf"/>
</dbReference>
<dbReference type="InterPro" id="IPR053027">
    <property type="entry name" value="AGGF1"/>
</dbReference>
<dbReference type="Pfam" id="PF17780">
    <property type="entry name" value="OCRE"/>
    <property type="match status" value="1"/>
</dbReference>
<reference evidence="5" key="1">
    <citation type="submission" date="2021-04" db="EMBL/GenBank/DDBJ databases">
        <authorList>
            <consortium name="Wellcome Sanger Institute Data Sharing"/>
        </authorList>
    </citation>
    <scope>NUCLEOTIDE SEQUENCE [LARGE SCALE GENOMIC DNA]</scope>
</reference>
<feature type="region of interest" description="Disordered" evidence="2">
    <location>
        <begin position="176"/>
        <end position="267"/>
    </location>
</feature>
<dbReference type="Pfam" id="PF00498">
    <property type="entry name" value="FHA"/>
    <property type="match status" value="1"/>
</dbReference>
<reference evidence="5" key="3">
    <citation type="submission" date="2025-09" db="UniProtKB">
        <authorList>
            <consortium name="Ensembl"/>
        </authorList>
    </citation>
    <scope>IDENTIFICATION</scope>
</reference>
<feature type="compositionally biased region" description="Basic residues" evidence="2">
    <location>
        <begin position="190"/>
        <end position="199"/>
    </location>
</feature>
<feature type="compositionally biased region" description="Basic residues" evidence="2">
    <location>
        <begin position="227"/>
        <end position="244"/>
    </location>
</feature>
<dbReference type="Ensembl" id="ENSATET00000035288.3">
    <property type="protein sequence ID" value="ENSATEP00000034782.2"/>
    <property type="gene ID" value="ENSATEG00000023889.3"/>
</dbReference>
<dbReference type="Proteomes" id="UP000265040">
    <property type="component" value="Chromosome 5"/>
</dbReference>
<evidence type="ECO:0000256" key="2">
    <source>
        <dbReference type="SAM" id="MobiDB-lite"/>
    </source>
</evidence>
<keyword evidence="1" id="KW-0175">Coiled coil</keyword>
<feature type="compositionally biased region" description="Basic and acidic residues" evidence="2">
    <location>
        <begin position="483"/>
        <end position="494"/>
    </location>
</feature>
<dbReference type="GO" id="GO:0001570">
    <property type="term" value="P:vasculogenesis"/>
    <property type="evidence" value="ECO:0007669"/>
    <property type="project" value="TreeGrafter"/>
</dbReference>
<dbReference type="PANTHER" id="PTHR23106:SF24">
    <property type="entry name" value="ANGIOGENIC FACTOR WITH G PATCH AND FHA DOMAINS 1"/>
    <property type="match status" value="1"/>
</dbReference>
<name>A0A3Q1JI73_ANATE</name>
<sequence length="609" mass="69151">MESENGEKDPECEVAELRLKVESLKQDLRECRAELAKLQKQLNHSERLQRSTESYNEDLRKQVDQLSVEIHERKKKDKDRVDSETQTDEYVWTETGEGDGGSIADILRATAEEAMTQTGFVFDETTGMYYDHSTGFYYDSASQLYYDANTGIYYYYDAESGRYQFHSRIEVPAAQAVSEPCQDKNTAERKGRKFKKGYKKASQQDDVSSSKRKKHKNSSRHDDKERSKKKRKKSKSEKRKKRKSPTQSDDSEGNSEPEEGEITESEREDHFCSDTLFIFLIAKDIWPPCVRVTVVRSPVLQVGTLFIITADSPATIGREKDMDHAIRIPEMGVSKFHVEVYFDQEQQSYMLVDQGSQNGTVINGNRILQPKTKCEPYALMHGDEVKMGETVLSFHIHSGTDTCDGCEPGQIMAHLSKNKREEKGGPTLTKEDKEALRQKELKQMKAKYGLQTSEYEEVKALRNTKYKDRAESRRQTVGSEGVFQRDDAPASVHEEISDINKGRKMLEKMGWKKGEGLGKEGTGMKDPIELKIRKSQSGLGAGAAMSLDNMSISTSKSQKNWEKARERFADSCQPDIPISKTQKTQSHKAWVRAEETEATQTGFDTGGQS</sequence>